<dbReference type="AlphaFoldDB" id="A0A158G4J4"/>
<organism evidence="2 3">
    <name type="scientific">Caballeronia terrestris</name>
    <dbReference type="NCBI Taxonomy" id="1226301"/>
    <lineage>
        <taxon>Bacteria</taxon>
        <taxon>Pseudomonadati</taxon>
        <taxon>Pseudomonadota</taxon>
        <taxon>Betaproteobacteria</taxon>
        <taxon>Burkholderiales</taxon>
        <taxon>Burkholderiaceae</taxon>
        <taxon>Caballeronia</taxon>
    </lineage>
</organism>
<dbReference type="OrthoDB" id="5458732at2"/>
<accession>A0A158G4J4</accession>
<evidence type="ECO:0000313" key="3">
    <source>
        <dbReference type="Proteomes" id="UP000054925"/>
    </source>
</evidence>
<proteinExistence type="predicted"/>
<protein>
    <recommendedName>
        <fullName evidence="1">Ribbon-helix-helix domain-containing protein</fullName>
    </recommendedName>
</protein>
<evidence type="ECO:0000313" key="2">
    <source>
        <dbReference type="EMBL" id="SAL26823.1"/>
    </source>
</evidence>
<dbReference type="Gene3D" id="1.10.3990.20">
    <property type="entry name" value="protein bp1543"/>
    <property type="match status" value="1"/>
</dbReference>
<sequence>MNKPEFCEFDLDLVRPRLRSVRVNGLSTCFRLEEVYWKIIEEIARKESLTVGKLISKWALEIDLKYGSVWNFTGFLRVVCVMQLIDRKYLIDLPDRAPVAPLARNSFLPMSGN</sequence>
<evidence type="ECO:0000259" key="1">
    <source>
        <dbReference type="Pfam" id="PF13467"/>
    </source>
</evidence>
<comment type="caution">
    <text evidence="2">The sequence shown here is derived from an EMBL/GenBank/DDBJ whole genome shotgun (WGS) entry which is preliminary data.</text>
</comment>
<reference evidence="2" key="1">
    <citation type="submission" date="2016-01" db="EMBL/GenBank/DDBJ databases">
        <authorList>
            <person name="Peeters C."/>
        </authorList>
    </citation>
    <scope>NUCLEOTIDE SEQUENCE [LARGE SCALE GENOMIC DNA]</scope>
    <source>
        <strain evidence="2">LMG 22937</strain>
    </source>
</reference>
<dbReference type="InterPro" id="IPR038268">
    <property type="entry name" value="RHH_sf"/>
</dbReference>
<dbReference type="InterPro" id="IPR027373">
    <property type="entry name" value="RHH_dom"/>
</dbReference>
<feature type="domain" description="Ribbon-helix-helix" evidence="1">
    <location>
        <begin position="17"/>
        <end position="83"/>
    </location>
</feature>
<keyword evidence="3" id="KW-1185">Reference proteome</keyword>
<name>A0A158G4J4_9BURK</name>
<gene>
    <name evidence="2" type="ORF">AWB67_01104</name>
</gene>
<dbReference type="RefSeq" id="WP_087655216.1">
    <property type="nucleotide sequence ID" value="NZ_FCOL02000004.1"/>
</dbReference>
<dbReference type="Proteomes" id="UP000054925">
    <property type="component" value="Unassembled WGS sequence"/>
</dbReference>
<dbReference type="EMBL" id="FCOL02000004">
    <property type="protein sequence ID" value="SAL26823.1"/>
    <property type="molecule type" value="Genomic_DNA"/>
</dbReference>
<dbReference type="Pfam" id="PF13467">
    <property type="entry name" value="RHH_4"/>
    <property type="match status" value="1"/>
</dbReference>